<dbReference type="Proteomes" id="UP001142055">
    <property type="component" value="Chromosome 4"/>
</dbReference>
<proteinExistence type="predicted"/>
<comment type="caution">
    <text evidence="1">The sequence shown here is derived from an EMBL/GenBank/DDBJ whole genome shotgun (WGS) entry which is preliminary data.</text>
</comment>
<name>A0A9Q0RHU9_BLOTA</name>
<keyword evidence="2" id="KW-1185">Reference proteome</keyword>
<dbReference type="AlphaFoldDB" id="A0A9Q0RHU9"/>
<sequence>MFRYIMVTDNAIIENLLDRLTTEIIPEPIREQMPIYTPMTSADEQFPEFTADMFPFPYEFDEEYSISKIYSIKRRRRDNIINSIDIIWNPSWISNLDSQDMPEVKLAYWTHVSTSTPLVDICPLDDGLEHNVRRVISHEFIYDTTHNVNEPTYLVEWMPETVTLEKFRNVNFLSYKNCVQNFVIENNVQEFDQASRNVWFN</sequence>
<reference evidence="1" key="1">
    <citation type="submission" date="2022-12" db="EMBL/GenBank/DDBJ databases">
        <title>Genome assemblies of Blomia tropicalis.</title>
        <authorList>
            <person name="Cui Y."/>
        </authorList>
    </citation>
    <scope>NUCLEOTIDE SEQUENCE</scope>
    <source>
        <tissue evidence="1">Adult mites</tissue>
    </source>
</reference>
<protein>
    <submittedName>
        <fullName evidence="1">Uncharacterized protein</fullName>
    </submittedName>
</protein>
<evidence type="ECO:0000313" key="1">
    <source>
        <dbReference type="EMBL" id="KAJ6216098.1"/>
    </source>
</evidence>
<organism evidence="1 2">
    <name type="scientific">Blomia tropicalis</name>
    <name type="common">Mite</name>
    <dbReference type="NCBI Taxonomy" id="40697"/>
    <lineage>
        <taxon>Eukaryota</taxon>
        <taxon>Metazoa</taxon>
        <taxon>Ecdysozoa</taxon>
        <taxon>Arthropoda</taxon>
        <taxon>Chelicerata</taxon>
        <taxon>Arachnida</taxon>
        <taxon>Acari</taxon>
        <taxon>Acariformes</taxon>
        <taxon>Sarcoptiformes</taxon>
        <taxon>Astigmata</taxon>
        <taxon>Glycyphagoidea</taxon>
        <taxon>Echimyopodidae</taxon>
        <taxon>Blomia</taxon>
    </lineage>
</organism>
<dbReference type="EMBL" id="JAPWDV010000004">
    <property type="protein sequence ID" value="KAJ6216098.1"/>
    <property type="molecule type" value="Genomic_DNA"/>
</dbReference>
<evidence type="ECO:0000313" key="2">
    <source>
        <dbReference type="Proteomes" id="UP001142055"/>
    </source>
</evidence>
<accession>A0A9Q0RHU9</accession>
<gene>
    <name evidence="1" type="ORF">RDWZM_010598</name>
</gene>